<dbReference type="GO" id="GO:0005737">
    <property type="term" value="C:cytoplasm"/>
    <property type="evidence" value="ECO:0007669"/>
    <property type="project" value="UniProtKB-SubCell"/>
</dbReference>
<feature type="domain" description="UBA" evidence="2">
    <location>
        <begin position="88"/>
        <end position="117"/>
    </location>
</feature>
<keyword evidence="1" id="KW-0234">DNA repair</keyword>
<keyword evidence="1" id="KW-0227">DNA damage</keyword>
<organism evidence="3 4">
    <name type="scientific">Vitis vinifera</name>
    <name type="common">Grape</name>
    <dbReference type="NCBI Taxonomy" id="29760"/>
    <lineage>
        <taxon>Eukaryota</taxon>
        <taxon>Viridiplantae</taxon>
        <taxon>Streptophyta</taxon>
        <taxon>Embryophyta</taxon>
        <taxon>Tracheophyta</taxon>
        <taxon>Spermatophyta</taxon>
        <taxon>Magnoliopsida</taxon>
        <taxon>eudicotyledons</taxon>
        <taxon>Gunneridae</taxon>
        <taxon>Pentapetalae</taxon>
        <taxon>rosids</taxon>
        <taxon>Vitales</taxon>
        <taxon>Vitaceae</taxon>
        <taxon>Viteae</taxon>
        <taxon>Vitis</taxon>
    </lineage>
</organism>
<dbReference type="FunFam" id="1.10.8.10:FF:000002">
    <property type="entry name" value="UV excision repair protein RAD23 homolog"/>
    <property type="match status" value="1"/>
</dbReference>
<dbReference type="InterPro" id="IPR009060">
    <property type="entry name" value="UBA-like_sf"/>
</dbReference>
<accession>A0A438JWU2</accession>
<comment type="caution">
    <text evidence="3">The sequence shown here is derived from an EMBL/GenBank/DDBJ whole genome shotgun (WGS) entry which is preliminary data.</text>
</comment>
<dbReference type="PRINTS" id="PR01839">
    <property type="entry name" value="RAD23PROTEIN"/>
</dbReference>
<reference evidence="3 4" key="1">
    <citation type="journal article" date="2018" name="PLoS Genet.">
        <title>Population sequencing reveals clonal diversity and ancestral inbreeding in the grapevine cultivar Chardonnay.</title>
        <authorList>
            <person name="Roach M.J."/>
            <person name="Johnson D.L."/>
            <person name="Bohlmann J."/>
            <person name="van Vuuren H.J."/>
            <person name="Jones S.J."/>
            <person name="Pretorius I.S."/>
            <person name="Schmidt S.A."/>
            <person name="Borneman A.R."/>
        </authorList>
    </citation>
    <scope>NUCLEOTIDE SEQUENCE [LARGE SCALE GENOMIC DNA]</scope>
    <source>
        <strain evidence="4">cv. Chardonnay</strain>
        <tissue evidence="3">Leaf</tissue>
    </source>
</reference>
<dbReference type="SUPFAM" id="SSF46934">
    <property type="entry name" value="UBA-like"/>
    <property type="match status" value="1"/>
</dbReference>
<dbReference type="PROSITE" id="PS50030">
    <property type="entry name" value="UBA"/>
    <property type="match status" value="1"/>
</dbReference>
<comment type="similarity">
    <text evidence="1">Belongs to the RAD23 family.</text>
</comment>
<sequence length="130" mass="14886">MVSTYPLAVPSSCVKEFLLLIFSLDYAIFHFKSRILFPLRNAPYSVVIEQEDLDMFFLVLCAHFAADQLWDIFDQPEQELPHAINVTPAEQEAIERLEAMGFDRALVIEAFLACDRNERIGSQLSVGECW</sequence>
<dbReference type="GO" id="GO:0031593">
    <property type="term" value="F:polyubiquitin modification-dependent protein binding"/>
    <property type="evidence" value="ECO:0007669"/>
    <property type="project" value="UniProtKB-UniRule"/>
</dbReference>
<keyword evidence="3" id="KW-0675">Receptor</keyword>
<proteinExistence type="inferred from homology"/>
<comment type="function">
    <text evidence="1">Multiubiquitin chain receptor involved in modulation of proteasomal degradation. Involved in nucleotide excision repair.</text>
</comment>
<evidence type="ECO:0000313" key="3">
    <source>
        <dbReference type="EMBL" id="RVX13440.1"/>
    </source>
</evidence>
<evidence type="ECO:0000259" key="2">
    <source>
        <dbReference type="PROSITE" id="PS50030"/>
    </source>
</evidence>
<evidence type="ECO:0000256" key="1">
    <source>
        <dbReference type="RuleBase" id="RU367049"/>
    </source>
</evidence>
<dbReference type="AlphaFoldDB" id="A0A438JWU2"/>
<dbReference type="Pfam" id="PF00627">
    <property type="entry name" value="UBA"/>
    <property type="match status" value="1"/>
</dbReference>
<dbReference type="GO" id="GO:0043130">
    <property type="term" value="F:ubiquitin binding"/>
    <property type="evidence" value="ECO:0007669"/>
    <property type="project" value="UniProtKB-UniRule"/>
</dbReference>
<keyword evidence="1" id="KW-0539">Nucleus</keyword>
<dbReference type="GO" id="GO:0006289">
    <property type="term" value="P:nucleotide-excision repair"/>
    <property type="evidence" value="ECO:0007669"/>
    <property type="project" value="UniProtKB-UniRule"/>
</dbReference>
<keyword evidence="1" id="KW-0963">Cytoplasm</keyword>
<dbReference type="GO" id="GO:0043161">
    <property type="term" value="P:proteasome-mediated ubiquitin-dependent protein catabolic process"/>
    <property type="evidence" value="ECO:0007669"/>
    <property type="project" value="UniProtKB-UniRule"/>
</dbReference>
<gene>
    <name evidence="3" type="primary">RAD23B_2</name>
    <name evidence="3" type="ORF">CK203_021089</name>
</gene>
<dbReference type="GO" id="GO:0003684">
    <property type="term" value="F:damaged DNA binding"/>
    <property type="evidence" value="ECO:0007669"/>
    <property type="project" value="UniProtKB-UniRule"/>
</dbReference>
<dbReference type="Gene3D" id="1.10.8.10">
    <property type="entry name" value="DNA helicase RuvA subunit, C-terminal domain"/>
    <property type="match status" value="1"/>
</dbReference>
<name>A0A438JWU2_VITVI</name>
<protein>
    <recommendedName>
        <fullName evidence="1">Ubiquitin receptor RAD23</fullName>
    </recommendedName>
    <alternativeName>
        <fullName evidence="1">DNA repair protein RAD23</fullName>
    </alternativeName>
</protein>
<evidence type="ECO:0000313" key="4">
    <source>
        <dbReference type="Proteomes" id="UP000288805"/>
    </source>
</evidence>
<dbReference type="Proteomes" id="UP000288805">
    <property type="component" value="Unassembled WGS sequence"/>
</dbReference>
<comment type="subcellular location">
    <subcellularLocation>
        <location evidence="1">Nucleus</location>
    </subcellularLocation>
    <subcellularLocation>
        <location evidence="1">Cytoplasm</location>
    </subcellularLocation>
</comment>
<dbReference type="GO" id="GO:0005634">
    <property type="term" value="C:nucleus"/>
    <property type="evidence" value="ECO:0007669"/>
    <property type="project" value="UniProtKB-SubCell"/>
</dbReference>
<dbReference type="InterPro" id="IPR015940">
    <property type="entry name" value="UBA"/>
</dbReference>
<dbReference type="InterPro" id="IPR004806">
    <property type="entry name" value="Rad23"/>
</dbReference>
<dbReference type="EMBL" id="QGNW01000024">
    <property type="protein sequence ID" value="RVX13440.1"/>
    <property type="molecule type" value="Genomic_DNA"/>
</dbReference>